<feature type="compositionally biased region" description="Polar residues" evidence="9">
    <location>
        <begin position="406"/>
        <end position="421"/>
    </location>
</feature>
<keyword evidence="5" id="KW-0653">Protein transport</keyword>
<keyword evidence="4" id="KW-0813">Transport</keyword>
<feature type="domain" description="AB hydrolase-1" evidence="12">
    <location>
        <begin position="116"/>
        <end position="363"/>
    </location>
</feature>
<evidence type="ECO:0000256" key="3">
    <source>
        <dbReference type="ARBA" id="ARBA00020977"/>
    </source>
</evidence>
<evidence type="ECO:0000313" key="13">
    <source>
        <dbReference type="EMBL" id="KAF9942124.1"/>
    </source>
</evidence>
<sequence>MTSEMLRRMYRARPPPLPPHFDDDDYDDEHDNGDIRISESLDELGALSFQSCAPAVHPSTLSRPSTLNTSNRYSPLDWKDFFEEKRFVTVPGEDETEADITFNVFEIRGKPGAPLFVMHHGAGLAALSFALTAKEIKEAVGQEASILTFDCRGHGETTSGHENNLSLDRLAKDLKNVLNAIYGEHLPEIILVGHSMGGAVVSEAASRGMIPNLIGVAVLDIVEGVAIETLANMNGWLERRPNAFRSLDKVVQWGMKSGTVRNLKSARVSCPPLVVLSQDSTAENPCYVWRTDLAASEQYWKEWFTGLTEKFLSAKAGKLLILAGTDRLDKDMTIAQMQGRFQMLVFPNSGHAVQEDEPDRMARELVAFWKRNQRLVLPPRPFLPGSFLAHPPHVHVQEMVASSRSTDNFRNGVNGDGTTNTHNRRPSHLSIDSNSANSAFLHTLNSQLRIAANNQSNRRQNSQQGDAAVSENDFPLSIGVDRAALIAPDFNTDEFLSARRHLPLEELKSQELKTELIELINSDYTDFINLSTNLNGVDRMMEDLRKPLDRMKSDAMVVSSNLQTVIGSLEQKLQHRAETREKKASLQLLLNISESVSKVEGLLQISSTTEAPTAHGDGNESISAAKRLERVAIEYNQMQYLVNKGAGLPFVTNIDWRLVRIKETMSENLSTVLRGCILSPQQAGSDASSNKDVLSQCLRTYALIDQTVEAEKIIAEDLLAPFISKTITRSALSDQSHIHNTNSERVSQSPLATIYNHVLQFIDDRCGSLISVTQKELKGTNFDIPVNCIWGMSTQTILKNIPQILTPGIPDDFHRNYMDTMSFVSKIEELCGSRKSLARLRSQAGYQAFMKRWQLPAYFQLRFRDISLLVEDALQSSVDVSQRSPSNDVHLPASLAIIRAIERCWSPDVFIYGIAYNFWKFTLQLMTRYSIWVSTNLTKDLDPSKDKSAQSRSSSPAGLSSSSSSRQQGRSTPASGLGPLRPSGPGGRTSFEESMLQQLSMVVHDIDHVVVRIQEIFDQQIRPKLPSSIADEPTFLESVKNLAARASEGPPHEPSGYVAQILAPLSRYLSGSGSVLRSESRDAWALVVITTTTNQYSEILDERLMDTKLSEERTNKLKAAAAKTRAGGPLSRVPMLPNVFSSAAPSDAEVNMSTNDKFRLQCVLDVKFYKSELTKFNIEPDTFQPFLDLESKTQPYEHLLSAAGQT</sequence>
<dbReference type="AlphaFoldDB" id="A0A9P6INU5"/>
<dbReference type="GO" id="GO:0015031">
    <property type="term" value="P:protein transport"/>
    <property type="evidence" value="ECO:0007669"/>
    <property type="project" value="UniProtKB-KW"/>
</dbReference>
<dbReference type="InterPro" id="IPR029058">
    <property type="entry name" value="AB_hydrolase_fold"/>
</dbReference>
<dbReference type="GO" id="GO:0017119">
    <property type="term" value="C:Golgi transport complex"/>
    <property type="evidence" value="ECO:0007669"/>
    <property type="project" value="TreeGrafter"/>
</dbReference>
<evidence type="ECO:0000256" key="8">
    <source>
        <dbReference type="ARBA" id="ARBA00031344"/>
    </source>
</evidence>
<evidence type="ECO:0000259" key="11">
    <source>
        <dbReference type="Pfam" id="PF12022"/>
    </source>
</evidence>
<dbReference type="Pfam" id="PF12022">
    <property type="entry name" value="COG2_C"/>
    <property type="match status" value="1"/>
</dbReference>
<dbReference type="InterPro" id="IPR024602">
    <property type="entry name" value="COG_su2_N"/>
</dbReference>
<dbReference type="GO" id="GO:0007030">
    <property type="term" value="P:Golgi organization"/>
    <property type="evidence" value="ECO:0007669"/>
    <property type="project" value="InterPro"/>
</dbReference>
<evidence type="ECO:0000259" key="10">
    <source>
        <dbReference type="Pfam" id="PF06148"/>
    </source>
</evidence>
<evidence type="ECO:0000256" key="2">
    <source>
        <dbReference type="ARBA" id="ARBA00007603"/>
    </source>
</evidence>
<keyword evidence="14" id="KW-1185">Reference proteome</keyword>
<evidence type="ECO:0000313" key="14">
    <source>
        <dbReference type="Proteomes" id="UP000749646"/>
    </source>
</evidence>
<feature type="compositionally biased region" description="Low complexity" evidence="9">
    <location>
        <begin position="950"/>
        <end position="983"/>
    </location>
</feature>
<evidence type="ECO:0000256" key="4">
    <source>
        <dbReference type="ARBA" id="ARBA00022448"/>
    </source>
</evidence>
<comment type="caution">
    <text evidence="13">The sequence shown here is derived from an EMBL/GenBank/DDBJ whole genome shotgun (WGS) entry which is preliminary data.</text>
</comment>
<dbReference type="GO" id="GO:0006891">
    <property type="term" value="P:intra-Golgi vesicle-mediated transport"/>
    <property type="evidence" value="ECO:0007669"/>
    <property type="project" value="TreeGrafter"/>
</dbReference>
<dbReference type="InterPro" id="IPR009316">
    <property type="entry name" value="COG2"/>
</dbReference>
<feature type="region of interest" description="Disordered" evidence="9">
    <location>
        <begin position="941"/>
        <end position="991"/>
    </location>
</feature>
<evidence type="ECO:0000256" key="5">
    <source>
        <dbReference type="ARBA" id="ARBA00022927"/>
    </source>
</evidence>
<feature type="domain" description="Conserved oligomeric Golgi complex subunit 2 N-terminal" evidence="10">
    <location>
        <begin position="481"/>
        <end position="544"/>
    </location>
</feature>
<dbReference type="Proteomes" id="UP000749646">
    <property type="component" value="Unassembled WGS sequence"/>
</dbReference>
<dbReference type="PANTHER" id="PTHR12961">
    <property type="entry name" value="CONSERVED OLIGOMERIC GOLGI COMPLEX COMPONENT 2"/>
    <property type="match status" value="1"/>
</dbReference>
<feature type="domain" description="COG complex component COG2 C-terminal" evidence="11">
    <location>
        <begin position="851"/>
        <end position="1040"/>
    </location>
</feature>
<evidence type="ECO:0000256" key="6">
    <source>
        <dbReference type="ARBA" id="ARBA00023034"/>
    </source>
</evidence>
<dbReference type="Gene3D" id="3.40.50.1820">
    <property type="entry name" value="alpha/beta hydrolase"/>
    <property type="match status" value="1"/>
</dbReference>
<organism evidence="13 14">
    <name type="scientific">Modicella reniformis</name>
    <dbReference type="NCBI Taxonomy" id="1440133"/>
    <lineage>
        <taxon>Eukaryota</taxon>
        <taxon>Fungi</taxon>
        <taxon>Fungi incertae sedis</taxon>
        <taxon>Mucoromycota</taxon>
        <taxon>Mortierellomycotina</taxon>
        <taxon>Mortierellomycetes</taxon>
        <taxon>Mortierellales</taxon>
        <taxon>Mortierellaceae</taxon>
        <taxon>Modicella</taxon>
    </lineage>
</organism>
<reference evidence="13" key="1">
    <citation type="journal article" date="2020" name="Fungal Divers.">
        <title>Resolving the Mortierellaceae phylogeny through synthesis of multi-gene phylogenetics and phylogenomics.</title>
        <authorList>
            <person name="Vandepol N."/>
            <person name="Liber J."/>
            <person name="Desiro A."/>
            <person name="Na H."/>
            <person name="Kennedy M."/>
            <person name="Barry K."/>
            <person name="Grigoriev I.V."/>
            <person name="Miller A.N."/>
            <person name="O'Donnell K."/>
            <person name="Stajich J.E."/>
            <person name="Bonito G."/>
        </authorList>
    </citation>
    <scope>NUCLEOTIDE SEQUENCE</scope>
    <source>
        <strain evidence="13">MES-2147</strain>
    </source>
</reference>
<feature type="region of interest" description="Disordered" evidence="9">
    <location>
        <begin position="406"/>
        <end position="432"/>
    </location>
</feature>
<evidence type="ECO:0000259" key="12">
    <source>
        <dbReference type="Pfam" id="PF12697"/>
    </source>
</evidence>
<evidence type="ECO:0000256" key="1">
    <source>
        <dbReference type="ARBA" id="ARBA00004395"/>
    </source>
</evidence>
<dbReference type="EMBL" id="JAAAHW010009374">
    <property type="protein sequence ID" value="KAF9942124.1"/>
    <property type="molecule type" value="Genomic_DNA"/>
</dbReference>
<dbReference type="InterPro" id="IPR024603">
    <property type="entry name" value="COG_complex_COG2_C"/>
</dbReference>
<dbReference type="Pfam" id="PF06148">
    <property type="entry name" value="COG2_N"/>
    <property type="match status" value="1"/>
</dbReference>
<feature type="region of interest" description="Disordered" evidence="9">
    <location>
        <begin position="1"/>
        <end position="33"/>
    </location>
</feature>
<keyword evidence="7" id="KW-0472">Membrane</keyword>
<gene>
    <name evidence="13" type="primary">COG2</name>
    <name evidence="13" type="ORF">BGZ65_009732</name>
</gene>
<proteinExistence type="inferred from homology"/>
<dbReference type="OrthoDB" id="332281at2759"/>
<accession>A0A9P6INU5</accession>
<name>A0A9P6INU5_9FUNG</name>
<dbReference type="SUPFAM" id="SSF53474">
    <property type="entry name" value="alpha/beta-Hydrolases"/>
    <property type="match status" value="1"/>
</dbReference>
<dbReference type="GO" id="GO:0000139">
    <property type="term" value="C:Golgi membrane"/>
    <property type="evidence" value="ECO:0007669"/>
    <property type="project" value="UniProtKB-SubCell"/>
</dbReference>
<dbReference type="Pfam" id="PF12697">
    <property type="entry name" value="Abhydrolase_6"/>
    <property type="match status" value="1"/>
</dbReference>
<dbReference type="InterPro" id="IPR000073">
    <property type="entry name" value="AB_hydrolase_1"/>
</dbReference>
<feature type="compositionally biased region" description="Acidic residues" evidence="9">
    <location>
        <begin position="22"/>
        <end position="31"/>
    </location>
</feature>
<protein>
    <recommendedName>
        <fullName evidence="3">Conserved oligomeric Golgi complex subunit 2</fullName>
    </recommendedName>
    <alternativeName>
        <fullName evidence="8">Component of oligomeric Golgi complex 2</fullName>
    </alternativeName>
</protein>
<dbReference type="PANTHER" id="PTHR12961:SF0">
    <property type="entry name" value="CONSERVED OLIGOMERIC GOLGI COMPLEX SUBUNIT 2"/>
    <property type="match status" value="1"/>
</dbReference>
<evidence type="ECO:0000256" key="7">
    <source>
        <dbReference type="ARBA" id="ARBA00023136"/>
    </source>
</evidence>
<comment type="similarity">
    <text evidence="2">Belongs to the COG2 family.</text>
</comment>
<evidence type="ECO:0000256" key="9">
    <source>
        <dbReference type="SAM" id="MobiDB-lite"/>
    </source>
</evidence>
<keyword evidence="6" id="KW-0333">Golgi apparatus</keyword>
<comment type="subcellular location">
    <subcellularLocation>
        <location evidence="1">Golgi apparatus membrane</location>
        <topology evidence="1">Peripheral membrane protein</topology>
    </subcellularLocation>
</comment>